<dbReference type="Proteomes" id="UP001408789">
    <property type="component" value="Unassembled WGS sequence"/>
</dbReference>
<feature type="domain" description="Transposase-associated" evidence="3">
    <location>
        <begin position="5"/>
        <end position="80"/>
    </location>
</feature>
<keyword evidence="5" id="KW-1185">Reference proteome</keyword>
<protein>
    <recommendedName>
        <fullName evidence="6">Transposase</fullName>
    </recommendedName>
</protein>
<comment type="caution">
    <text evidence="4">The sequence shown here is derived from an EMBL/GenBank/DDBJ whole genome shotgun (WGS) entry which is preliminary data.</text>
</comment>
<dbReference type="InterPro" id="IPR029480">
    <property type="entry name" value="Transpos_assoc"/>
</dbReference>
<evidence type="ECO:0000259" key="1">
    <source>
        <dbReference type="Pfam" id="PF13952"/>
    </source>
</evidence>
<organism evidence="4 5">
    <name type="scientific">Deinandra increscens subsp. villosa</name>
    <dbReference type="NCBI Taxonomy" id="3103831"/>
    <lineage>
        <taxon>Eukaryota</taxon>
        <taxon>Viridiplantae</taxon>
        <taxon>Streptophyta</taxon>
        <taxon>Embryophyta</taxon>
        <taxon>Tracheophyta</taxon>
        <taxon>Spermatophyta</taxon>
        <taxon>Magnoliopsida</taxon>
        <taxon>eudicotyledons</taxon>
        <taxon>Gunneridae</taxon>
        <taxon>Pentapetalae</taxon>
        <taxon>asterids</taxon>
        <taxon>campanulids</taxon>
        <taxon>Asterales</taxon>
        <taxon>Asteraceae</taxon>
        <taxon>Asteroideae</taxon>
        <taxon>Heliantheae alliance</taxon>
        <taxon>Madieae</taxon>
        <taxon>Madiinae</taxon>
        <taxon>Deinandra</taxon>
    </lineage>
</organism>
<dbReference type="Pfam" id="PF13960">
    <property type="entry name" value="DUF4218"/>
    <property type="match status" value="1"/>
</dbReference>
<feature type="domain" description="DUF4218" evidence="2">
    <location>
        <begin position="685"/>
        <end position="781"/>
    </location>
</feature>
<evidence type="ECO:0000313" key="5">
    <source>
        <dbReference type="Proteomes" id="UP001408789"/>
    </source>
</evidence>
<gene>
    <name evidence="4" type="ORF">SSX86_015244</name>
</gene>
<evidence type="ECO:0000259" key="2">
    <source>
        <dbReference type="Pfam" id="PF13960"/>
    </source>
</evidence>
<reference evidence="4 5" key="1">
    <citation type="submission" date="2024-04" db="EMBL/GenBank/DDBJ databases">
        <title>The reference genome of an endangered Asteraceae, Deinandra increscens subsp. villosa, native to the Central Coast of California.</title>
        <authorList>
            <person name="Guilliams M."/>
            <person name="Hasenstab-Lehman K."/>
            <person name="Meyer R."/>
            <person name="Mcevoy S."/>
        </authorList>
    </citation>
    <scope>NUCLEOTIDE SEQUENCE [LARGE SCALE GENOMIC DNA]</scope>
    <source>
        <tissue evidence="4">Leaf</tissue>
    </source>
</reference>
<dbReference type="PANTHER" id="PTHR48258">
    <property type="entry name" value="DUF4218 DOMAIN-CONTAINING PROTEIN-RELATED"/>
    <property type="match status" value="1"/>
</dbReference>
<evidence type="ECO:0000313" key="4">
    <source>
        <dbReference type="EMBL" id="KAK9065843.1"/>
    </source>
</evidence>
<name>A0AAP0D6Y8_9ASTR</name>
<proteinExistence type="predicted"/>
<dbReference type="InterPro" id="IPR025452">
    <property type="entry name" value="DUF4218"/>
</dbReference>
<dbReference type="InterPro" id="IPR004242">
    <property type="entry name" value="Transposase_21"/>
</dbReference>
<sequence length="1085" mass="125658">MDRSHWMYEIGRIHQKYLTGVQSFLKIAEDDRVIKGKESILCPCMECKNFKEFKDINDIEYHLLRHGFMYNYTCWSRHGESLASCSTTSTSTVNNDDENNDPYISNDNDNFNQGNDDFNEMFNNCEASISENDQEKLQHIFADSEKPLYAGCEKFSKLSAVLKLFNLKSNYGWSDKSFTSLLEILHEMLPKDNELPISLYQAKKLMCPMGLKVKRIHACPNDCILYRNEFEKSHKCVTCGASRYKRKTESEEYDEDVSKNGPPAKLLWYFPIIPRLKRLFANEKEAKLLRWHSDGRKDDGKLRHVADSPQWRNIDWKFPDFGKEIRNIRFGLSSDGINPFGNMSSRHSTWPVLLCIYNLPPWLCMKRKYIMMSLLIQGPKQPGNEIDVYLSPLIDDLKTLWSTGVKVYDAYKKENFNLRAMIFCTISDFPAYANLSGYSTKGKKACPICEEETNWTRLNHCKKLVYMGHRRFLPRNHRFRNKTTEFNGQTEPDIANINFDAFSKVENINTVLGKRSRGEETGSNWRKKSIFWDLPYWKCLEVRHCLDVMHIEKNVCDSLLGLLLDIPGKSKDGVKVRKDMEEMGIRKELAPVERGTRIYLPPACYTMSKAEKTSFCQCLHDIKVPSSYSANIKRLVSMKDCKLLGMKSHDCHVLMTHMIPIAIRGLLPENIRHTITKLCLFFNMIHSKVIDPESLDEWQTEIIETLCELEMYFPPSFFDVMVHLVIHITREIKACGPVFLRYMYPFERFMGFLKGYVRNRNRPEGSIVEGYSSEEVTEFCTGNRSVLHIGVPIARHSGRLAGVGVVGAKLIVPSQDNLQLAHFVVLQHMTCLAPYVREHMEILRLTHLQKSEIWYQKKHNEEFSEWMKNKVSETHGQPNVDETVEKLGNGPDFRVKSYQGYDINGYTFYTKNQDDKSVMQNSGVTLIASALEFHGMDHNARLKVAKDSYYGVIEEIWELNYHSFTIPLFKCKWVNNRSGVKVDEHGFTLVDLATNGYKSEPFILASQATQVFFVKDPSKPRYHIVLQGKRRILGVDHVVDEDEYNQFDELPPFSVHIQPLNVRGTDGTTYLRSDHNEGIYIDKTS</sequence>
<dbReference type="PANTHER" id="PTHR48258:SF9">
    <property type="entry name" value="OS01G0348150 PROTEIN"/>
    <property type="match status" value="1"/>
</dbReference>
<dbReference type="InterPro" id="IPR025312">
    <property type="entry name" value="DUF4216"/>
</dbReference>
<feature type="domain" description="DUF4216" evidence="1">
    <location>
        <begin position="957"/>
        <end position="1024"/>
    </location>
</feature>
<accession>A0AAP0D6Y8</accession>
<dbReference type="EMBL" id="JBCNJP010000016">
    <property type="protein sequence ID" value="KAK9065843.1"/>
    <property type="molecule type" value="Genomic_DNA"/>
</dbReference>
<evidence type="ECO:0000259" key="3">
    <source>
        <dbReference type="Pfam" id="PF13963"/>
    </source>
</evidence>
<evidence type="ECO:0008006" key="6">
    <source>
        <dbReference type="Google" id="ProtNLM"/>
    </source>
</evidence>
<dbReference type="Pfam" id="PF13963">
    <property type="entry name" value="Transpos_assoc"/>
    <property type="match status" value="1"/>
</dbReference>
<dbReference type="AlphaFoldDB" id="A0AAP0D6Y8"/>
<dbReference type="Pfam" id="PF02992">
    <property type="entry name" value="Transposase_21"/>
    <property type="match status" value="1"/>
</dbReference>
<dbReference type="Pfam" id="PF13952">
    <property type="entry name" value="DUF4216"/>
    <property type="match status" value="1"/>
</dbReference>